<protein>
    <submittedName>
        <fullName evidence="5">DUF4340 domain-containing protein</fullName>
    </submittedName>
</protein>
<organism evidence="4 6">
    <name type="scientific">[Clostridium] leptum DSM 753</name>
    <dbReference type="NCBI Taxonomy" id="428125"/>
    <lineage>
        <taxon>Bacteria</taxon>
        <taxon>Bacillati</taxon>
        <taxon>Bacillota</taxon>
        <taxon>Clostridia</taxon>
        <taxon>Eubacteriales</taxon>
        <taxon>Oscillospiraceae</taxon>
        <taxon>Oscillospiraceae incertae sedis</taxon>
    </lineage>
</organism>
<dbReference type="Proteomes" id="UP000003490">
    <property type="component" value="Unassembled WGS sequence"/>
</dbReference>
<keyword evidence="7" id="KW-1185">Reference proteome</keyword>
<dbReference type="AlphaFoldDB" id="A7VV32"/>
<feature type="compositionally biased region" description="Low complexity" evidence="1">
    <location>
        <begin position="190"/>
        <end position="204"/>
    </location>
</feature>
<keyword evidence="2" id="KW-1133">Transmembrane helix</keyword>
<evidence type="ECO:0000313" key="5">
    <source>
        <dbReference type="EMBL" id="PEQ23681.1"/>
    </source>
</evidence>
<dbReference type="Proteomes" id="UP000220611">
    <property type="component" value="Unassembled WGS sequence"/>
</dbReference>
<keyword evidence="2" id="KW-0812">Transmembrane</keyword>
<gene>
    <name evidence="5" type="ORF">CH238_12645</name>
    <name evidence="4" type="ORF">CLOLEP_02437</name>
</gene>
<dbReference type="OrthoDB" id="1815967at2"/>
<evidence type="ECO:0000313" key="6">
    <source>
        <dbReference type="Proteomes" id="UP000003490"/>
    </source>
</evidence>
<dbReference type="HOGENOM" id="CLU_531959_0_0_9"/>
<dbReference type="EMBL" id="ABCB02000019">
    <property type="protein sequence ID" value="EDO60832.1"/>
    <property type="molecule type" value="Genomic_DNA"/>
</dbReference>
<dbReference type="EMBL" id="NOXF01000012">
    <property type="protein sequence ID" value="PEQ23681.1"/>
    <property type="molecule type" value="Genomic_DNA"/>
</dbReference>
<evidence type="ECO:0000256" key="1">
    <source>
        <dbReference type="SAM" id="MobiDB-lite"/>
    </source>
</evidence>
<evidence type="ECO:0000256" key="2">
    <source>
        <dbReference type="SAM" id="Phobius"/>
    </source>
</evidence>
<feature type="domain" description="DUF4340" evidence="3">
    <location>
        <begin position="84"/>
        <end position="289"/>
    </location>
</feature>
<dbReference type="eggNOG" id="ENOG50332UC">
    <property type="taxonomic scope" value="Bacteria"/>
</dbReference>
<reference evidence="4 6" key="2">
    <citation type="submission" date="2007-08" db="EMBL/GenBank/DDBJ databases">
        <authorList>
            <person name="Fulton L."/>
            <person name="Clifton S."/>
            <person name="Fulton B."/>
            <person name="Xu J."/>
            <person name="Minx P."/>
            <person name="Pepin K.H."/>
            <person name="Johnson M."/>
            <person name="Thiruvilangam P."/>
            <person name="Bhonagiri V."/>
            <person name="Nash W.E."/>
            <person name="Wang C."/>
            <person name="Mardis E.R."/>
            <person name="Wilson R.K."/>
        </authorList>
    </citation>
    <scope>NUCLEOTIDE SEQUENCE [LARGE SCALE GENOMIC DNA]</scope>
    <source>
        <strain evidence="4 6">DSM 753</strain>
    </source>
</reference>
<name>A7VV32_9FIRM</name>
<dbReference type="Pfam" id="PF14238">
    <property type="entry name" value="DUF4340"/>
    <property type="match status" value="1"/>
</dbReference>
<feature type="transmembrane region" description="Helical" evidence="2">
    <location>
        <begin position="7"/>
        <end position="28"/>
    </location>
</feature>
<feature type="region of interest" description="Disordered" evidence="1">
    <location>
        <begin position="190"/>
        <end position="211"/>
    </location>
</feature>
<dbReference type="InterPro" id="IPR025641">
    <property type="entry name" value="DUF4340"/>
</dbReference>
<reference evidence="5 7" key="3">
    <citation type="submission" date="2017-07" db="EMBL/GenBank/DDBJ databases">
        <title>Prevalence of linear plasmids in Cutibacterium (Propionibacterium) acnes isolates obtained from prostatic tissue.</title>
        <authorList>
            <person name="Davidsson S."/>
            <person name="Carlsson J."/>
            <person name="Molling P."/>
            <person name="Andren O."/>
            <person name="Andersson S.-O."/>
            <person name="Brzuszkiewicz E."/>
            <person name="Poehlein A."/>
            <person name="Al-Zeer M."/>
            <person name="Brinkmann V."/>
            <person name="Scavenius C."/>
            <person name="Nazipi S."/>
            <person name="Soderquist B."/>
            <person name="Bruggemann H."/>
        </authorList>
    </citation>
    <scope>NUCLEOTIDE SEQUENCE [LARGE SCALE GENOMIC DNA]</scope>
    <source>
        <strain evidence="5 7">DSM 753</strain>
    </source>
</reference>
<evidence type="ECO:0000259" key="3">
    <source>
        <dbReference type="Pfam" id="PF14238"/>
    </source>
</evidence>
<proteinExistence type="predicted"/>
<evidence type="ECO:0000313" key="7">
    <source>
        <dbReference type="Proteomes" id="UP000220611"/>
    </source>
</evidence>
<comment type="caution">
    <text evidence="4">The sequence shown here is derived from an EMBL/GenBank/DDBJ whole genome shotgun (WGS) entry which is preliminary data.</text>
</comment>
<reference evidence="4 6" key="1">
    <citation type="submission" date="2007-08" db="EMBL/GenBank/DDBJ databases">
        <title>Draft genome sequence of Clostridium leptum (DSM 753).</title>
        <authorList>
            <person name="Sudarsanam P."/>
            <person name="Ley R."/>
            <person name="Guruge J."/>
            <person name="Turnbaugh P.J."/>
            <person name="Mahowald M."/>
            <person name="Liep D."/>
            <person name="Gordon J."/>
        </authorList>
    </citation>
    <scope>NUCLEOTIDE SEQUENCE [LARGE SCALE GENOMIC DNA]</scope>
    <source>
        <strain evidence="4 6">DSM 753</strain>
    </source>
</reference>
<keyword evidence="2" id="KW-0472">Membrane</keyword>
<sequence length="490" mass="52827">MKKNIRIMIITVAAVIILVAMLLILMNLPSSDGGGASSTASSTSISLNTKTADDVSKVEVKNNSDSYTVEMKSEDSYSVEGLDGFDLNKTSISALKSDSAGVAATQLVKEQAEDLSIYGLDSPKAEATITYKDGETLSLAVGNEAAGDAGTYVTVNGESRVYLFNSAKVDTFAYPLLEYVSKEITPSQEEAVAAANGGEVSSSSDGQTQTPQFAKMTLSGTVREEPIVVEPAEAISGISQFNITSPKEKAADYTKISEYVGAVYGLTADEVVAVNPTDADLESFGLKEPYSKIVADFDVGTVTLLASSPDAAGNVYVMNGDRTNVVYRIEAETLTWLSATYTDLASKLLFTPNIKDVKTMTVTTPDKTYVFNLTSVVDEDNENSFTTTITYEGKELDEEIFKDYYQNMISVSTDEETTEQPTGDPIFSVKYEYADTSRTPDVVEFYDAGSRRVFIVFNGKCDSLTVSTYVDKMVQDSEKVVNGEEITAVI</sequence>
<accession>A7VV32</accession>
<evidence type="ECO:0000313" key="4">
    <source>
        <dbReference type="EMBL" id="EDO60832.1"/>
    </source>
</evidence>